<dbReference type="InterPro" id="IPR013762">
    <property type="entry name" value="Integrase-like_cat_sf"/>
</dbReference>
<sequence length="512" mass="57242">MPGRLPARTSADCRPLPTTSKTRNGIVFDPSADYWNYRDGVQTIDLDFTSIEGISPLMRHNMKGTLLWYAENRSPAHLRNGFLLLKQLFKDLHEQTAHALEEITSIDLINYRSRLKKGSEWRLGSISGFLKQWEGLRLPGVSSDAIAFLNSIRLPGNPKGTAVLTMDPELGPFTSIELEAIHCALNDAYVKGKLTLGDYLLAWLLMMLGQRPIQYAYLKICDVTAFCHGDAKTYILRMPRAKQRDTLPRSTFKERVLNPQIGTLLLGYAETVKARFKHRVKDPTQAPLFPEENSGLEYPEGLEFHQNAQTLGQHVNNIFAKLKVQSERTGNLIHISPIRFRRTIGTRAAAEGHGELVIAELLDHTDTQHVWVYVEATPEMLERIDRAMAAQLAPLAQAFAGLLIDKDPRKVGSPASNIIAPQYTQDFTPVGNCGRHGFCGFSAPIACYTCRKFHAWLDGPHEAVLDYLIAERERLMAGADPRIAAINDRTILAVAQVVQQCKEIRNSGGLHD</sequence>
<evidence type="ECO:0000256" key="1">
    <source>
        <dbReference type="ARBA" id="ARBA00023172"/>
    </source>
</evidence>
<dbReference type="Gene3D" id="1.10.443.10">
    <property type="entry name" value="Intergrase catalytic core"/>
    <property type="match status" value="1"/>
</dbReference>
<comment type="caution">
    <text evidence="2">The sequence shown here is derived from an EMBL/GenBank/DDBJ whole genome shotgun (WGS) entry which is preliminary data.</text>
</comment>
<dbReference type="RefSeq" id="WP_340224972.1">
    <property type="nucleotide sequence ID" value="NZ_JAVFJF020000038.1"/>
</dbReference>
<dbReference type="Proteomes" id="UP001224516">
    <property type="component" value="Unassembled WGS sequence"/>
</dbReference>
<accession>A0ABU8V4V3</accession>
<dbReference type="EMBL" id="JAVFJF020000038">
    <property type="protein sequence ID" value="MEJ8676212.1"/>
    <property type="molecule type" value="Genomic_DNA"/>
</dbReference>
<dbReference type="NCBIfam" id="NF041502">
    <property type="entry name" value="integrase_1"/>
    <property type="match status" value="1"/>
</dbReference>
<dbReference type="InterPro" id="IPR011010">
    <property type="entry name" value="DNA_brk_join_enz"/>
</dbReference>
<keyword evidence="3" id="KW-1185">Reference proteome</keyword>
<name>A0ABU8V4V3_9NEIS</name>
<dbReference type="SUPFAM" id="SSF56349">
    <property type="entry name" value="DNA breaking-rejoining enzymes"/>
    <property type="match status" value="1"/>
</dbReference>
<organism evidence="2 3">
    <name type="scientific">Chromobacterium amazonense</name>
    <dbReference type="NCBI Taxonomy" id="1382803"/>
    <lineage>
        <taxon>Bacteria</taxon>
        <taxon>Pseudomonadati</taxon>
        <taxon>Pseudomonadota</taxon>
        <taxon>Betaproteobacteria</taxon>
        <taxon>Neisseriales</taxon>
        <taxon>Chromobacteriaceae</taxon>
        <taxon>Chromobacterium</taxon>
    </lineage>
</organism>
<protein>
    <submittedName>
        <fullName evidence="2">Site-specific integrase</fullName>
    </submittedName>
</protein>
<gene>
    <name evidence="2" type="ORF">QCL97_015870</name>
</gene>
<evidence type="ECO:0000313" key="2">
    <source>
        <dbReference type="EMBL" id="MEJ8676212.1"/>
    </source>
</evidence>
<evidence type="ECO:0000313" key="3">
    <source>
        <dbReference type="Proteomes" id="UP001224516"/>
    </source>
</evidence>
<dbReference type="InterPro" id="IPR048120">
    <property type="entry name" value="Integrase-like"/>
</dbReference>
<keyword evidence="1" id="KW-0233">DNA recombination</keyword>
<reference evidence="2 3" key="1">
    <citation type="submission" date="2023-12" db="EMBL/GenBank/DDBJ databases">
        <title>Evaluation and characterization of a potential secondary metabolite violacein from indigenous Chromobacterium amazonense SAM215.</title>
        <authorList>
            <person name="Tarafdar M.R."/>
            <person name="Abedin S.M."/>
            <person name="Atiqua A."/>
            <person name="Saha A."/>
            <person name="Khan S.N."/>
        </authorList>
    </citation>
    <scope>NUCLEOTIDE SEQUENCE [LARGE SCALE GENOMIC DNA]</scope>
    <source>
        <strain evidence="2 3">SAM215</strain>
    </source>
</reference>
<proteinExistence type="predicted"/>